<evidence type="ECO:0000313" key="2">
    <source>
        <dbReference type="Proteomes" id="UP001374584"/>
    </source>
</evidence>
<evidence type="ECO:0000313" key="1">
    <source>
        <dbReference type="EMBL" id="KAK7378291.1"/>
    </source>
</evidence>
<sequence>MCLKKSKKLLPRNPNSGRIPDRLDVPLKSCFQNGVCVPHLALIQSRKVTSGSLDKVSGADIFGVTMFVLLYKCGLVASYGGDGLGAFGCGVEGYGTCDGPSIGGVYESGFGVGSAISQS</sequence>
<dbReference type="EMBL" id="JAYMYR010000002">
    <property type="protein sequence ID" value="KAK7378291.1"/>
    <property type="molecule type" value="Genomic_DNA"/>
</dbReference>
<name>A0AAN9RMS8_PHACN</name>
<reference evidence="1 2" key="1">
    <citation type="submission" date="2024-01" db="EMBL/GenBank/DDBJ databases">
        <title>The genomes of 5 underutilized Papilionoideae crops provide insights into root nodulation and disease resistanc.</title>
        <authorList>
            <person name="Jiang F."/>
        </authorList>
    </citation>
    <scope>NUCLEOTIDE SEQUENCE [LARGE SCALE GENOMIC DNA]</scope>
    <source>
        <strain evidence="1">JINMINGXINNONG_FW02</strain>
        <tissue evidence="1">Leaves</tissue>
    </source>
</reference>
<accession>A0AAN9RMS8</accession>
<proteinExistence type="predicted"/>
<protein>
    <submittedName>
        <fullName evidence="1">Uncharacterized protein</fullName>
    </submittedName>
</protein>
<organism evidence="1 2">
    <name type="scientific">Phaseolus coccineus</name>
    <name type="common">Scarlet runner bean</name>
    <name type="synonym">Phaseolus multiflorus</name>
    <dbReference type="NCBI Taxonomy" id="3886"/>
    <lineage>
        <taxon>Eukaryota</taxon>
        <taxon>Viridiplantae</taxon>
        <taxon>Streptophyta</taxon>
        <taxon>Embryophyta</taxon>
        <taxon>Tracheophyta</taxon>
        <taxon>Spermatophyta</taxon>
        <taxon>Magnoliopsida</taxon>
        <taxon>eudicotyledons</taxon>
        <taxon>Gunneridae</taxon>
        <taxon>Pentapetalae</taxon>
        <taxon>rosids</taxon>
        <taxon>fabids</taxon>
        <taxon>Fabales</taxon>
        <taxon>Fabaceae</taxon>
        <taxon>Papilionoideae</taxon>
        <taxon>50 kb inversion clade</taxon>
        <taxon>NPAAA clade</taxon>
        <taxon>indigoferoid/millettioid clade</taxon>
        <taxon>Phaseoleae</taxon>
        <taxon>Phaseolus</taxon>
    </lineage>
</organism>
<keyword evidence="2" id="KW-1185">Reference proteome</keyword>
<comment type="caution">
    <text evidence="1">The sequence shown here is derived from an EMBL/GenBank/DDBJ whole genome shotgun (WGS) entry which is preliminary data.</text>
</comment>
<dbReference type="AlphaFoldDB" id="A0AAN9RMS8"/>
<gene>
    <name evidence="1" type="ORF">VNO80_03730</name>
</gene>
<dbReference type="Proteomes" id="UP001374584">
    <property type="component" value="Unassembled WGS sequence"/>
</dbReference>